<protein>
    <submittedName>
        <fullName evidence="1">Uncharacterized protein</fullName>
    </submittedName>
</protein>
<reference evidence="1" key="1">
    <citation type="submission" date="2014-09" db="EMBL/GenBank/DDBJ databases">
        <authorList>
            <person name="Magalhaes I.L.F."/>
            <person name="Oliveira U."/>
            <person name="Santos F.R."/>
            <person name="Vidigal T.H.D.A."/>
            <person name="Brescovit A.D."/>
            <person name="Santos A.J."/>
        </authorList>
    </citation>
    <scope>NUCLEOTIDE SEQUENCE</scope>
    <source>
        <tissue evidence="1">Shoot tissue taken approximately 20 cm above the soil surface</tissue>
    </source>
</reference>
<reference evidence="1" key="2">
    <citation type="journal article" date="2015" name="Data Brief">
        <title>Shoot transcriptome of the giant reed, Arundo donax.</title>
        <authorList>
            <person name="Barrero R.A."/>
            <person name="Guerrero F.D."/>
            <person name="Moolhuijzen P."/>
            <person name="Goolsby J.A."/>
            <person name="Tidwell J."/>
            <person name="Bellgard S.E."/>
            <person name="Bellgard M.I."/>
        </authorList>
    </citation>
    <scope>NUCLEOTIDE SEQUENCE</scope>
    <source>
        <tissue evidence="1">Shoot tissue taken approximately 20 cm above the soil surface</tissue>
    </source>
</reference>
<dbReference type="EMBL" id="GBRH01179421">
    <property type="protein sequence ID" value="JAE18475.1"/>
    <property type="molecule type" value="Transcribed_RNA"/>
</dbReference>
<name>A0A0A9G070_ARUDO</name>
<accession>A0A0A9G070</accession>
<evidence type="ECO:0000313" key="1">
    <source>
        <dbReference type="EMBL" id="JAE18475.1"/>
    </source>
</evidence>
<sequence length="42" mass="4893">MVNGIANLNLLMQFLNCMVTKYSLSYIELPFLCLLHIRYLSV</sequence>
<proteinExistence type="predicted"/>
<organism evidence="1">
    <name type="scientific">Arundo donax</name>
    <name type="common">Giant reed</name>
    <name type="synonym">Donax arundinaceus</name>
    <dbReference type="NCBI Taxonomy" id="35708"/>
    <lineage>
        <taxon>Eukaryota</taxon>
        <taxon>Viridiplantae</taxon>
        <taxon>Streptophyta</taxon>
        <taxon>Embryophyta</taxon>
        <taxon>Tracheophyta</taxon>
        <taxon>Spermatophyta</taxon>
        <taxon>Magnoliopsida</taxon>
        <taxon>Liliopsida</taxon>
        <taxon>Poales</taxon>
        <taxon>Poaceae</taxon>
        <taxon>PACMAD clade</taxon>
        <taxon>Arundinoideae</taxon>
        <taxon>Arundineae</taxon>
        <taxon>Arundo</taxon>
    </lineage>
</organism>
<dbReference type="AlphaFoldDB" id="A0A0A9G070"/>